<dbReference type="OrthoDB" id="2683808at2759"/>
<protein>
    <submittedName>
        <fullName evidence="2">Uncharacterized protein</fullName>
    </submittedName>
</protein>
<reference evidence="2" key="2">
    <citation type="submission" date="2020-11" db="EMBL/GenBank/DDBJ databases">
        <authorList>
            <consortium name="DOE Joint Genome Institute"/>
            <person name="Kuo A."/>
            <person name="Miyauchi S."/>
            <person name="Kiss E."/>
            <person name="Drula E."/>
            <person name="Kohler A."/>
            <person name="Sanchez-Garcia M."/>
            <person name="Andreopoulos B."/>
            <person name="Barry K.W."/>
            <person name="Bonito G."/>
            <person name="Buee M."/>
            <person name="Carver A."/>
            <person name="Chen C."/>
            <person name="Cichocki N."/>
            <person name="Clum A."/>
            <person name="Culley D."/>
            <person name="Crous P.W."/>
            <person name="Fauchery L."/>
            <person name="Girlanda M."/>
            <person name="Hayes R."/>
            <person name="Keri Z."/>
            <person name="Labutti K."/>
            <person name="Lipzen A."/>
            <person name="Lombard V."/>
            <person name="Magnuson J."/>
            <person name="Maillard F."/>
            <person name="Morin E."/>
            <person name="Murat C."/>
            <person name="Nolan M."/>
            <person name="Ohm R."/>
            <person name="Pangilinan J."/>
            <person name="Pereira M."/>
            <person name="Perotto S."/>
            <person name="Peter M."/>
            <person name="Riley R."/>
            <person name="Sitrit Y."/>
            <person name="Stielow B."/>
            <person name="Szollosi G."/>
            <person name="Zifcakova L."/>
            <person name="Stursova M."/>
            <person name="Spatafora J.W."/>
            <person name="Tedersoo L."/>
            <person name="Vaario L.-M."/>
            <person name="Yamada A."/>
            <person name="Yan M."/>
            <person name="Wang P."/>
            <person name="Xu J."/>
            <person name="Bruns T."/>
            <person name="Baldrian P."/>
            <person name="Vilgalys R."/>
            <person name="Henrissat B."/>
            <person name="Grigoriev I.V."/>
            <person name="Hibbett D."/>
            <person name="Nagy L.G."/>
            <person name="Martin F.M."/>
        </authorList>
    </citation>
    <scope>NUCLEOTIDE SEQUENCE</scope>
    <source>
        <strain evidence="2">UH-Tt-Lm1</strain>
    </source>
</reference>
<sequence length="257" mass="28499">MDSMPQRPKEREDAILALNVAIEVIDIAEKISSTTPARAAFVSINAILLIIRDSVINEMEYVDLGLACADVCKTLDRGLKGRRADELNKSVLDAIEQLKTTTEEIQRKIVKRGKRSVVTQLLHTNTKNHNLEKEAIATWRSDLKKVLVVFEVRSVASSWPSLTLHVQTELEIDKLVPVSNTRQDVPDSRTSASNIHHDTSKAHHESNSGPPVSGVQNYGSNTRTITPGVRSNTLRHREDHDGQSRAVNVTHTPTAIL</sequence>
<organism evidence="2 3">
    <name type="scientific">Thelephora terrestris</name>
    <dbReference type="NCBI Taxonomy" id="56493"/>
    <lineage>
        <taxon>Eukaryota</taxon>
        <taxon>Fungi</taxon>
        <taxon>Dikarya</taxon>
        <taxon>Basidiomycota</taxon>
        <taxon>Agaricomycotina</taxon>
        <taxon>Agaricomycetes</taxon>
        <taxon>Thelephorales</taxon>
        <taxon>Thelephoraceae</taxon>
        <taxon>Thelephora</taxon>
    </lineage>
</organism>
<feature type="compositionally biased region" description="Polar residues" evidence="1">
    <location>
        <begin position="207"/>
        <end position="232"/>
    </location>
</feature>
<evidence type="ECO:0000313" key="3">
    <source>
        <dbReference type="Proteomes" id="UP000736335"/>
    </source>
</evidence>
<feature type="compositionally biased region" description="Basic and acidic residues" evidence="1">
    <location>
        <begin position="195"/>
        <end position="206"/>
    </location>
</feature>
<feature type="region of interest" description="Disordered" evidence="1">
    <location>
        <begin position="180"/>
        <end position="257"/>
    </location>
</feature>
<feature type="compositionally biased region" description="Polar residues" evidence="1">
    <location>
        <begin position="245"/>
        <end position="257"/>
    </location>
</feature>
<accession>A0A9P6HI08</accession>
<keyword evidence="3" id="KW-1185">Reference proteome</keyword>
<comment type="caution">
    <text evidence="2">The sequence shown here is derived from an EMBL/GenBank/DDBJ whole genome shotgun (WGS) entry which is preliminary data.</text>
</comment>
<proteinExistence type="predicted"/>
<reference evidence="2" key="1">
    <citation type="journal article" date="2020" name="Nat. Commun.">
        <title>Large-scale genome sequencing of mycorrhizal fungi provides insights into the early evolution of symbiotic traits.</title>
        <authorList>
            <person name="Miyauchi S."/>
            <person name="Kiss E."/>
            <person name="Kuo A."/>
            <person name="Drula E."/>
            <person name="Kohler A."/>
            <person name="Sanchez-Garcia M."/>
            <person name="Morin E."/>
            <person name="Andreopoulos B."/>
            <person name="Barry K.W."/>
            <person name="Bonito G."/>
            <person name="Buee M."/>
            <person name="Carver A."/>
            <person name="Chen C."/>
            <person name="Cichocki N."/>
            <person name="Clum A."/>
            <person name="Culley D."/>
            <person name="Crous P.W."/>
            <person name="Fauchery L."/>
            <person name="Girlanda M."/>
            <person name="Hayes R.D."/>
            <person name="Keri Z."/>
            <person name="LaButti K."/>
            <person name="Lipzen A."/>
            <person name="Lombard V."/>
            <person name="Magnuson J."/>
            <person name="Maillard F."/>
            <person name="Murat C."/>
            <person name="Nolan M."/>
            <person name="Ohm R.A."/>
            <person name="Pangilinan J."/>
            <person name="Pereira M.F."/>
            <person name="Perotto S."/>
            <person name="Peter M."/>
            <person name="Pfister S."/>
            <person name="Riley R."/>
            <person name="Sitrit Y."/>
            <person name="Stielow J.B."/>
            <person name="Szollosi G."/>
            <person name="Zifcakova L."/>
            <person name="Stursova M."/>
            <person name="Spatafora J.W."/>
            <person name="Tedersoo L."/>
            <person name="Vaario L.M."/>
            <person name="Yamada A."/>
            <person name="Yan M."/>
            <person name="Wang P."/>
            <person name="Xu J."/>
            <person name="Bruns T."/>
            <person name="Baldrian P."/>
            <person name="Vilgalys R."/>
            <person name="Dunand C."/>
            <person name="Henrissat B."/>
            <person name="Grigoriev I.V."/>
            <person name="Hibbett D."/>
            <person name="Nagy L.G."/>
            <person name="Martin F.M."/>
        </authorList>
    </citation>
    <scope>NUCLEOTIDE SEQUENCE</scope>
    <source>
        <strain evidence="2">UH-Tt-Lm1</strain>
    </source>
</reference>
<dbReference type="EMBL" id="WIUZ02000005">
    <property type="protein sequence ID" value="KAF9787279.1"/>
    <property type="molecule type" value="Genomic_DNA"/>
</dbReference>
<gene>
    <name evidence="2" type="ORF">BJ322DRAFT_713756</name>
</gene>
<feature type="compositionally biased region" description="Polar residues" evidence="1">
    <location>
        <begin position="180"/>
        <end position="194"/>
    </location>
</feature>
<dbReference type="Proteomes" id="UP000736335">
    <property type="component" value="Unassembled WGS sequence"/>
</dbReference>
<name>A0A9P6HI08_9AGAM</name>
<evidence type="ECO:0000313" key="2">
    <source>
        <dbReference type="EMBL" id="KAF9787279.1"/>
    </source>
</evidence>
<dbReference type="AlphaFoldDB" id="A0A9P6HI08"/>
<evidence type="ECO:0000256" key="1">
    <source>
        <dbReference type="SAM" id="MobiDB-lite"/>
    </source>
</evidence>